<proteinExistence type="predicted"/>
<dbReference type="Gene3D" id="3.40.309.10">
    <property type="entry name" value="Aldehyde Dehydrogenase, Chain A, domain 2"/>
    <property type="match status" value="1"/>
</dbReference>
<evidence type="ECO:0000313" key="4">
    <source>
        <dbReference type="Proteomes" id="UP001183585"/>
    </source>
</evidence>
<comment type="caution">
    <text evidence="3">The sequence shown here is derived from an EMBL/GenBank/DDBJ whole genome shotgun (WGS) entry which is preliminary data.</text>
</comment>
<protein>
    <submittedName>
        <fullName evidence="3">NADP-dependent aldehyde dehydrogenase</fullName>
        <ecNumber evidence="3">1.2.1.4</ecNumber>
    </submittedName>
</protein>
<dbReference type="GO" id="GO:0033721">
    <property type="term" value="F:aldehyde dehydrogenase (NADP+) activity"/>
    <property type="evidence" value="ECO:0007669"/>
    <property type="project" value="UniProtKB-EC"/>
</dbReference>
<organism evidence="3 4">
    <name type="scientific">Promicromonospora iranensis</name>
    <dbReference type="NCBI Taxonomy" id="1105144"/>
    <lineage>
        <taxon>Bacteria</taxon>
        <taxon>Bacillati</taxon>
        <taxon>Actinomycetota</taxon>
        <taxon>Actinomycetes</taxon>
        <taxon>Micrococcales</taxon>
        <taxon>Promicromonosporaceae</taxon>
        <taxon>Promicromonospora</taxon>
    </lineage>
</organism>
<name>A0ABU2CHE9_9MICO</name>
<keyword evidence="4" id="KW-1185">Reference proteome</keyword>
<dbReference type="Gene3D" id="3.40.605.10">
    <property type="entry name" value="Aldehyde Dehydrogenase, Chain A, domain 1"/>
    <property type="match status" value="1"/>
</dbReference>
<gene>
    <name evidence="3" type="ORF">J2S48_000278</name>
</gene>
<dbReference type="Pfam" id="PF00171">
    <property type="entry name" value="Aldedh"/>
    <property type="match status" value="1"/>
</dbReference>
<sequence length="508" mass="52880">MTATAAPEHHDRTVDDVARRAQEVFDSLSRTVPGVRAAALRGAATALADHADELVALAQEETGLAEARLRGELKRTQVQLRLFAHVVSDGAYLDVRLDEADPDFVLGPRPDLRRSLWPVGPVLNFAASNFPFAFSVAGGDTAAALAAGCPVIVKAHPGHPRLSERTAEIVAAALTEAGLPEGTLQLVASQDAGVALVEHPAVRAAAFTGSQRVGQLLAARAAARPDPIPLFGELGSVNPVLVSAQALHERADELLGGYVASVSGSAGQLCTKPGFLLVPEGTDHDDAVAHAAVQVPEHRLLNPSIADGYERRVAQVLGVDGVRVVHAGGVRRGDAGDPGSPADGAGQAWVTPTFVAVPLDLLRRAGEALLDEVFGPFSVIVEYPDGTDLAAVVAELFPGNLTLTMHLGERESSEEQAALVARLGRHAGRVLLGGWPTGVAVTPAMQHGGPWPATTTDGTSVGTAAIGRFLRGVAFQDAPQELLPPPLRDDNPWGVPRTVAARGESLGW</sequence>
<evidence type="ECO:0000256" key="1">
    <source>
        <dbReference type="ARBA" id="ARBA00023002"/>
    </source>
</evidence>
<accession>A0ABU2CHE9</accession>
<evidence type="ECO:0000313" key="3">
    <source>
        <dbReference type="EMBL" id="MDR7380763.1"/>
    </source>
</evidence>
<dbReference type="PANTHER" id="PTHR43353">
    <property type="entry name" value="SUCCINATE-SEMIALDEHYDE DEHYDROGENASE, MITOCHONDRIAL"/>
    <property type="match status" value="1"/>
</dbReference>
<dbReference type="Proteomes" id="UP001183585">
    <property type="component" value="Unassembled WGS sequence"/>
</dbReference>
<dbReference type="PANTHER" id="PTHR43353:SF3">
    <property type="entry name" value="ALDEHYDE DEHYDROGENASE-RELATED"/>
    <property type="match status" value="1"/>
</dbReference>
<dbReference type="InterPro" id="IPR015590">
    <property type="entry name" value="Aldehyde_DH_dom"/>
</dbReference>
<dbReference type="EC" id="1.2.1.4" evidence="3"/>
<dbReference type="InterPro" id="IPR016162">
    <property type="entry name" value="Ald_DH_N"/>
</dbReference>
<dbReference type="InterPro" id="IPR016163">
    <property type="entry name" value="Ald_DH_C"/>
</dbReference>
<evidence type="ECO:0000259" key="2">
    <source>
        <dbReference type="Pfam" id="PF00171"/>
    </source>
</evidence>
<dbReference type="SUPFAM" id="SSF53720">
    <property type="entry name" value="ALDH-like"/>
    <property type="match status" value="1"/>
</dbReference>
<dbReference type="EMBL" id="JAVDYE010000001">
    <property type="protein sequence ID" value="MDR7380763.1"/>
    <property type="molecule type" value="Genomic_DNA"/>
</dbReference>
<keyword evidence="1 3" id="KW-0560">Oxidoreductase</keyword>
<dbReference type="InterPro" id="IPR016161">
    <property type="entry name" value="Ald_DH/histidinol_DH"/>
</dbReference>
<dbReference type="InterPro" id="IPR050740">
    <property type="entry name" value="Aldehyde_DH_Superfamily"/>
</dbReference>
<feature type="domain" description="Aldehyde dehydrogenase" evidence="2">
    <location>
        <begin position="7"/>
        <end position="387"/>
    </location>
</feature>
<dbReference type="RefSeq" id="WP_274992351.1">
    <property type="nucleotide sequence ID" value="NZ_JAJQQP010000002.1"/>
</dbReference>
<reference evidence="3 4" key="1">
    <citation type="submission" date="2023-07" db="EMBL/GenBank/DDBJ databases">
        <title>Sequencing the genomes of 1000 actinobacteria strains.</title>
        <authorList>
            <person name="Klenk H.-P."/>
        </authorList>
    </citation>
    <scope>NUCLEOTIDE SEQUENCE [LARGE SCALE GENOMIC DNA]</scope>
    <source>
        <strain evidence="3 4">DSM 45554</strain>
    </source>
</reference>